<evidence type="ECO:0000313" key="4">
    <source>
        <dbReference type="Proteomes" id="UP000829925"/>
    </source>
</evidence>
<dbReference type="Gene3D" id="3.40.50.300">
    <property type="entry name" value="P-loop containing nucleotide triphosphate hydrolases"/>
    <property type="match status" value="2"/>
</dbReference>
<dbReference type="InterPro" id="IPR013670">
    <property type="entry name" value="EcoEI_R_C_dom"/>
</dbReference>
<keyword evidence="3" id="KW-0378">Hydrolase</keyword>
<dbReference type="GO" id="GO:0005524">
    <property type="term" value="F:ATP binding"/>
    <property type="evidence" value="ECO:0007669"/>
    <property type="project" value="InterPro"/>
</dbReference>
<dbReference type="InterPro" id="IPR027417">
    <property type="entry name" value="P-loop_NTPase"/>
</dbReference>
<dbReference type="InterPro" id="IPR006935">
    <property type="entry name" value="Helicase/UvrB_N"/>
</dbReference>
<dbReference type="Proteomes" id="UP000829925">
    <property type="component" value="Chromosome"/>
</dbReference>
<dbReference type="PANTHER" id="PTHR47396">
    <property type="entry name" value="TYPE I RESTRICTION ENZYME ECOKI R PROTEIN"/>
    <property type="match status" value="1"/>
</dbReference>
<keyword evidence="4" id="KW-1185">Reference proteome</keyword>
<dbReference type="GO" id="GO:0016787">
    <property type="term" value="F:hydrolase activity"/>
    <property type="evidence" value="ECO:0007669"/>
    <property type="project" value="InterPro"/>
</dbReference>
<evidence type="ECO:0000259" key="2">
    <source>
        <dbReference type="PROSITE" id="PS51192"/>
    </source>
</evidence>
<dbReference type="AlphaFoldDB" id="A0A8T9T0N6"/>
<protein>
    <submittedName>
        <fullName evidence="3">DEAD/DEAH box helicase family protein</fullName>
    </submittedName>
</protein>
<dbReference type="CDD" id="cd18032">
    <property type="entry name" value="DEXHc_RE_I_III_res"/>
    <property type="match status" value="1"/>
</dbReference>
<keyword evidence="3" id="KW-0067">ATP-binding</keyword>
<organism evidence="3 4">
    <name type="scientific">Hymenobacter aerilatus</name>
    <dbReference type="NCBI Taxonomy" id="2932251"/>
    <lineage>
        <taxon>Bacteria</taxon>
        <taxon>Pseudomonadati</taxon>
        <taxon>Bacteroidota</taxon>
        <taxon>Cytophagia</taxon>
        <taxon>Cytophagales</taxon>
        <taxon>Hymenobacteraceae</taxon>
        <taxon>Hymenobacter</taxon>
    </lineage>
</organism>
<sequence length="1149" mass="129457">MPTTPLSNFSFLEAAWPDLYEPAREAELHVWSAPRLAALSSRIALENAIRWVYDNDSSLTIPYQDNLATLLHESGFRNLIGSIQFQGGNYVRKLGNQAAHQKVSPTGPEAFDALRHLYGFLAFVAAAYSPERPRIRPFDETLLPAADASDTTQVQAQKLEADYLAQQEELARKTAQLAANAQQLAALQASLAAIQEVKAYNLAHPVAMPQAITEAETRRRYIDLLLREAGWDVTAPRVCEFEVTGIPLSTNPSGKGYADYVLWDDNGRPLAVVEAKKTMAEPTKGRYQATLYANCLEQMTGQRPIVFYTNGFENFLLDDHPATDYPPRQVAGFLTKNELRRMLLRRTSRHNLTQASINPAIAGRYYQAEAIGRVATRFQTQKQRGALLVMATGSGKTRTAAALVDVLLKAGWVTRVLFLADRKALVRQAKNAFAEHLPSLSLVNITQEKEDSNSRMVFSTYPTMMNRIDGEVAPGATRLYGPGYFDLIIVDEAHRSVYQKYQTIFEYFDSLLIGLTATPIAQIDRNTYELFGLEDHQPAYAYELNQAVQDKYLVPPKALSVPLKFQRQGIKYNELSEAKKEEYEEEFRDEATGLVPDEIGSSALNAWLFNQSTVDEVLRFVLERGVKVEGGDKLGKTILFARSHRHALFIEERFHKLFPQLGGGFVHIIDNYEEYAQALLDNFSETDKIPQLAISVDMLDTGIAISDVVNPVFFKAVRSSAKFWQMLGRGTRLRSDLFGPGQHKEHFVVFDFCENFEFFEAQPEGLIGSNQVPLSQQIFTARLTLAEVLRQPEYHTDEAHRQLRRDLLDTLHGQVAALDQDSFAVRARLRHVEEFGGPRARWEALTKVDVQNLENHLAPLAPVEGTDELARRFDLMVLNLMLAIVQKSTHQQGYIERIANLGYNLNSQKASVPAVLRQKELLQQVQQKQYWQYATLPDLEALRQNLRDLVKFLDRDQQPVVYTHFADQLDAAAVAEKDITTWGSTVLESYYQRVARYIRNNQHHLTISRLRTNQPITATELHELERLVSDGHERGTVADLHKELGQPKPLGEFIRSLLGLDVNAAKEAFAGFLSGRTLQPDQILLRQQSHRLPSPQRHHRPSEAVREPFHREAPPGRSRRVSGGNPSAGAVQDCRFGQPKRTGIGVDNA</sequence>
<dbReference type="Gene3D" id="3.90.1570.30">
    <property type="match status" value="1"/>
</dbReference>
<dbReference type="InterPro" id="IPR014001">
    <property type="entry name" value="Helicase_ATP-bd"/>
</dbReference>
<accession>A0A8T9T0N6</accession>
<dbReference type="Pfam" id="PF04851">
    <property type="entry name" value="ResIII"/>
    <property type="match status" value="1"/>
</dbReference>
<dbReference type="EMBL" id="CP095053">
    <property type="protein sequence ID" value="UOR07407.1"/>
    <property type="molecule type" value="Genomic_DNA"/>
</dbReference>
<feature type="domain" description="Helicase ATP-binding" evidence="2">
    <location>
        <begin position="377"/>
        <end position="537"/>
    </location>
</feature>
<evidence type="ECO:0000313" key="3">
    <source>
        <dbReference type="EMBL" id="UOR07407.1"/>
    </source>
</evidence>
<name>A0A8T9T0N6_9BACT</name>
<gene>
    <name evidence="3" type="ORF">MUN82_09980</name>
</gene>
<dbReference type="PROSITE" id="PS51192">
    <property type="entry name" value="HELICASE_ATP_BIND_1"/>
    <property type="match status" value="1"/>
</dbReference>
<dbReference type="SMART" id="SM00487">
    <property type="entry name" value="DEXDc"/>
    <property type="match status" value="1"/>
</dbReference>
<reference evidence="3 4" key="1">
    <citation type="submission" date="2022-04" db="EMBL/GenBank/DDBJ databases">
        <title>Hymenobacter sp. isolated from the air.</title>
        <authorList>
            <person name="Won M."/>
            <person name="Lee C.-M."/>
            <person name="Woen H.-Y."/>
            <person name="Kwon S.-W."/>
        </authorList>
    </citation>
    <scope>NUCLEOTIDE SEQUENCE [LARGE SCALE GENOMIC DNA]</scope>
    <source>
        <strain evidence="4">5413 J-13</strain>
    </source>
</reference>
<dbReference type="GO" id="GO:0003677">
    <property type="term" value="F:DNA binding"/>
    <property type="evidence" value="ECO:0007669"/>
    <property type="project" value="InterPro"/>
</dbReference>
<dbReference type="PANTHER" id="PTHR47396:SF1">
    <property type="entry name" value="ATP-DEPENDENT HELICASE IRC3-RELATED"/>
    <property type="match status" value="1"/>
</dbReference>
<feature type="compositionally biased region" description="Basic and acidic residues" evidence="1">
    <location>
        <begin position="1101"/>
        <end position="1114"/>
    </location>
</feature>
<evidence type="ECO:0000256" key="1">
    <source>
        <dbReference type="SAM" id="MobiDB-lite"/>
    </source>
</evidence>
<dbReference type="SUPFAM" id="SSF52540">
    <property type="entry name" value="P-loop containing nucleoside triphosphate hydrolases"/>
    <property type="match status" value="2"/>
</dbReference>
<proteinExistence type="predicted"/>
<dbReference type="Pfam" id="PF08463">
    <property type="entry name" value="EcoEI_R_C"/>
    <property type="match status" value="1"/>
</dbReference>
<feature type="region of interest" description="Disordered" evidence="1">
    <location>
        <begin position="1090"/>
        <end position="1149"/>
    </location>
</feature>
<keyword evidence="3" id="KW-0547">Nucleotide-binding</keyword>
<dbReference type="GO" id="GO:0005829">
    <property type="term" value="C:cytosol"/>
    <property type="evidence" value="ECO:0007669"/>
    <property type="project" value="TreeGrafter"/>
</dbReference>
<dbReference type="GO" id="GO:0006304">
    <property type="term" value="P:DNA modification"/>
    <property type="evidence" value="ECO:0007669"/>
    <property type="project" value="InterPro"/>
</dbReference>
<dbReference type="KEGG" id="haei:MUN82_09980"/>
<dbReference type="GO" id="GO:0004386">
    <property type="term" value="F:helicase activity"/>
    <property type="evidence" value="ECO:0007669"/>
    <property type="project" value="UniProtKB-KW"/>
</dbReference>
<keyword evidence="3" id="KW-0347">Helicase</keyword>
<dbReference type="InterPro" id="IPR050742">
    <property type="entry name" value="Helicase_Restrict-Modif_Enz"/>
</dbReference>